<keyword evidence="1" id="KW-0378">Hydrolase</keyword>
<dbReference type="EMBL" id="CAMXCT030000102">
    <property type="protein sequence ID" value="CAL4761166.1"/>
    <property type="molecule type" value="Genomic_DNA"/>
</dbReference>
<dbReference type="Proteomes" id="UP001152797">
    <property type="component" value="Unassembled WGS sequence"/>
</dbReference>
<keyword evidence="6" id="KW-1185">Reference proteome</keyword>
<dbReference type="EMBL" id="CAMXCT010000102">
    <property type="protein sequence ID" value="CAI3973854.1"/>
    <property type="molecule type" value="Genomic_DNA"/>
</dbReference>
<evidence type="ECO:0000313" key="6">
    <source>
        <dbReference type="Proteomes" id="UP001152797"/>
    </source>
</evidence>
<dbReference type="InterPro" id="IPR032466">
    <property type="entry name" value="Metal_Hydrolase"/>
</dbReference>
<dbReference type="GO" id="GO:0009982">
    <property type="term" value="F:pseudouridine synthase activity"/>
    <property type="evidence" value="ECO:0007669"/>
    <property type="project" value="InterPro"/>
</dbReference>
<dbReference type="PANTHER" id="PTHR46363">
    <property type="entry name" value="DEOXYRIBONUCLEASE TATDN2-RELATED"/>
    <property type="match status" value="1"/>
</dbReference>
<dbReference type="OrthoDB" id="6079689at2759"/>
<dbReference type="PROSITE" id="PS01090">
    <property type="entry name" value="TATD_2"/>
    <property type="match status" value="1"/>
</dbReference>
<sequence length="1196" mass="134373">MSPDFEQQSGWFDQFDLYRSVSELTEEEAEHWRVLEWLPSSSPTAKTNLRGRHWELTWWQLWPRQRRAASALGYTKWSWDQNIWLLPWSLSWFELDFSLRRHLEDLGETQELWDGWSKPESQGESPELLAKINASGEQRLWTQLSEKQQRSARALGFLPATWNMEEAADMSGVIAKMFPPGFEGCVTQGCDEESFEMAKQLALSHPLIYASFGCHPKAAWSYDDDFEKTMLEYMEACGKKVVGFGEFGLDYSHPYFGPNEENRERQRQVFVRQLEVAISREMPLVIHSREAEDDTLRIMKAAVPQDWKVHLHSYRGSVSHMKEMLDEFHQLYVGMPGILTMNDDHAQELVRQCPLAPGMLRLGHRIPPTDSHPAAEQIPELSPTELCDLAWSVAKSGRWKNLKNPESEDWISCVSFMIAIPARVRELETHALATSLWALATVPSRLVTARSLNPIRSLCQEASLRFREMEPGQVNMSWSIGFISHGDGGTFLATLESSLDYRQFGSGQLVALAWSFARARPNNRDVQVRLASACAAREALGAKRLCNLLWALAKTAIRTHPVAPDETPGGVLPLDQMEALMRMVQMSLHTYSMSNICTLAWAIAIIRCEGSKDAELMTKQIHQRVSSEMAALTPRQLAMLSWSFAKVYHISWPFLHRAVLSSLEVLEGFTGQDIANLLWASATSVPIILEDADEGEIALTMKGLEALAQKALHDHQMTPQGFANVLWACAHLSLKDDGSMQELSATFGFARGNELHLRDLSNIAWALAIYGQQLPSPLASLASHLIAAAAPKRRREMQDEARAILGLIWAEAFTGPVHCGSMDTSCGVLGARRLRDIGFQLDEAARLQQKSLLPCGPTPVQVASRDGGPQVVLDLPDRMVLLKPSGWEVDQKGEGTRHSSQTLKLSAYVQQLFAPRQFPILADESHQHGFLHRLDLPSSGLVLTAKSYQAFYDLMVQLHSGTLQRDYVVLCHGWLAPACSRIEAKVSWSASADPSRVHEGLGKPAVTRLKLQAHLTRGQECYSLVAIRISTGRRHQIRAHLAHAGHPVVCDAKYGQSSQVDKARGTVEQYHQDLQWCSRNFLHRYRVAWDSQEPHESYEALAVLPSELKEALTHLSPKLRAGRVCPTSAKQLQWWLEGKERMLVETDAPYLPVQGHWLSHPGLIPTITARVAELKGVELQRAATMLRENARSVYGF</sequence>
<evidence type="ECO:0000313" key="3">
    <source>
        <dbReference type="EMBL" id="CAI3973854.1"/>
    </source>
</evidence>
<name>A0A9P1BI26_9DINO</name>
<dbReference type="GO" id="GO:0016788">
    <property type="term" value="F:hydrolase activity, acting on ester bonds"/>
    <property type="evidence" value="ECO:0007669"/>
    <property type="project" value="InterPro"/>
</dbReference>
<dbReference type="SUPFAM" id="SSF55120">
    <property type="entry name" value="Pseudouridine synthase"/>
    <property type="match status" value="1"/>
</dbReference>
<accession>A0A9P1BI26</accession>
<comment type="caution">
    <text evidence="3">The sequence shown here is derived from an EMBL/GenBank/DDBJ whole genome shotgun (WGS) entry which is preliminary data.</text>
</comment>
<feature type="domain" description="Pseudouridine synthase RsuA/RluA-like" evidence="2">
    <location>
        <begin position="879"/>
        <end position="1043"/>
    </location>
</feature>
<reference evidence="3" key="1">
    <citation type="submission" date="2022-10" db="EMBL/GenBank/DDBJ databases">
        <authorList>
            <person name="Chen Y."/>
            <person name="Dougan E. K."/>
            <person name="Chan C."/>
            <person name="Rhodes N."/>
            <person name="Thang M."/>
        </authorList>
    </citation>
    <scope>NUCLEOTIDE SEQUENCE</scope>
</reference>
<dbReference type="SUPFAM" id="SSF51556">
    <property type="entry name" value="Metallo-dependent hydrolases"/>
    <property type="match status" value="2"/>
</dbReference>
<dbReference type="Pfam" id="PF01026">
    <property type="entry name" value="TatD_DNase"/>
    <property type="match status" value="2"/>
</dbReference>
<evidence type="ECO:0000259" key="2">
    <source>
        <dbReference type="Pfam" id="PF00849"/>
    </source>
</evidence>
<dbReference type="GO" id="GO:0001522">
    <property type="term" value="P:pseudouridine synthesis"/>
    <property type="evidence" value="ECO:0007669"/>
    <property type="project" value="InterPro"/>
</dbReference>
<dbReference type="Gene3D" id="3.20.20.140">
    <property type="entry name" value="Metal-dependent hydrolases"/>
    <property type="match status" value="2"/>
</dbReference>
<protein>
    <submittedName>
        <fullName evidence="5">TatD related DNase</fullName>
    </submittedName>
</protein>
<gene>
    <name evidence="3" type="ORF">C1SCF055_LOCUS2304</name>
</gene>
<dbReference type="AlphaFoldDB" id="A0A9P1BI26"/>
<evidence type="ECO:0000313" key="4">
    <source>
        <dbReference type="EMBL" id="CAL1127229.1"/>
    </source>
</evidence>
<dbReference type="Pfam" id="PF00849">
    <property type="entry name" value="PseudoU_synth_2"/>
    <property type="match status" value="1"/>
</dbReference>
<dbReference type="InterPro" id="IPR018228">
    <property type="entry name" value="DNase_TatD-rel_CS"/>
</dbReference>
<reference evidence="4" key="2">
    <citation type="submission" date="2024-04" db="EMBL/GenBank/DDBJ databases">
        <authorList>
            <person name="Chen Y."/>
            <person name="Shah S."/>
            <person name="Dougan E. K."/>
            <person name="Thang M."/>
            <person name="Chan C."/>
        </authorList>
    </citation>
    <scope>NUCLEOTIDE SEQUENCE [LARGE SCALE GENOMIC DNA]</scope>
</reference>
<dbReference type="EMBL" id="CAMXCT020000102">
    <property type="protein sequence ID" value="CAL1127229.1"/>
    <property type="molecule type" value="Genomic_DNA"/>
</dbReference>
<dbReference type="Gene3D" id="3.30.2350.10">
    <property type="entry name" value="Pseudouridine synthase"/>
    <property type="match status" value="1"/>
</dbReference>
<dbReference type="InterPro" id="IPR006145">
    <property type="entry name" value="PsdUridine_synth_RsuA/RluA"/>
</dbReference>
<evidence type="ECO:0000256" key="1">
    <source>
        <dbReference type="ARBA" id="ARBA00022801"/>
    </source>
</evidence>
<dbReference type="PANTHER" id="PTHR46363:SF1">
    <property type="entry name" value="DEOXYRIBONUCLEASE TATDN2-RELATED"/>
    <property type="match status" value="1"/>
</dbReference>
<dbReference type="InterPro" id="IPR001130">
    <property type="entry name" value="TatD-like"/>
</dbReference>
<organism evidence="3">
    <name type="scientific">Cladocopium goreaui</name>
    <dbReference type="NCBI Taxonomy" id="2562237"/>
    <lineage>
        <taxon>Eukaryota</taxon>
        <taxon>Sar</taxon>
        <taxon>Alveolata</taxon>
        <taxon>Dinophyceae</taxon>
        <taxon>Suessiales</taxon>
        <taxon>Symbiodiniaceae</taxon>
        <taxon>Cladocopium</taxon>
    </lineage>
</organism>
<proteinExistence type="predicted"/>
<dbReference type="GO" id="GO:0003723">
    <property type="term" value="F:RNA binding"/>
    <property type="evidence" value="ECO:0007669"/>
    <property type="project" value="InterPro"/>
</dbReference>
<dbReference type="InterPro" id="IPR020103">
    <property type="entry name" value="PsdUridine_synth_cat_dom_sf"/>
</dbReference>
<evidence type="ECO:0000313" key="5">
    <source>
        <dbReference type="EMBL" id="CAL4761166.1"/>
    </source>
</evidence>
<dbReference type="CDD" id="cd02869">
    <property type="entry name" value="PseudoU_synth_RluA_like"/>
    <property type="match status" value="1"/>
</dbReference>